<feature type="region of interest" description="Disordered" evidence="1">
    <location>
        <begin position="193"/>
        <end position="227"/>
    </location>
</feature>
<reference evidence="2 3" key="1">
    <citation type="submission" date="2015-03" db="EMBL/GenBank/DDBJ databases">
        <title>Draft genome of the nematode, Opisthorchis viverrini.</title>
        <authorList>
            <person name="Mitreva M."/>
        </authorList>
    </citation>
    <scope>NUCLEOTIDE SEQUENCE [LARGE SCALE GENOMIC DNA]</scope>
    <source>
        <strain evidence="2">Khon Kaen</strain>
    </source>
</reference>
<protein>
    <submittedName>
        <fullName evidence="2">Uncharacterized protein</fullName>
    </submittedName>
</protein>
<evidence type="ECO:0000313" key="2">
    <source>
        <dbReference type="EMBL" id="OON14364.1"/>
    </source>
</evidence>
<dbReference type="GO" id="GO:0007035">
    <property type="term" value="P:vacuolar acidification"/>
    <property type="evidence" value="ECO:0007669"/>
    <property type="project" value="TreeGrafter"/>
</dbReference>
<evidence type="ECO:0000313" key="3">
    <source>
        <dbReference type="Proteomes" id="UP000243686"/>
    </source>
</evidence>
<keyword evidence="3" id="KW-1185">Reference proteome</keyword>
<accession>A0A1S8WIV7</accession>
<dbReference type="PANTHER" id="PTHR13950">
    <property type="entry name" value="RABCONNECTIN-RELATED"/>
    <property type="match status" value="1"/>
</dbReference>
<feature type="region of interest" description="Disordered" evidence="1">
    <location>
        <begin position="267"/>
        <end position="315"/>
    </location>
</feature>
<evidence type="ECO:0000256" key="1">
    <source>
        <dbReference type="SAM" id="MobiDB-lite"/>
    </source>
</evidence>
<dbReference type="GO" id="GO:0043291">
    <property type="term" value="C:RAVE complex"/>
    <property type="evidence" value="ECO:0007669"/>
    <property type="project" value="TreeGrafter"/>
</dbReference>
<dbReference type="EMBL" id="KV906688">
    <property type="protein sequence ID" value="OON14364.1"/>
    <property type="molecule type" value="Genomic_DNA"/>
</dbReference>
<name>A0A1S8WIV7_OPIVI</name>
<gene>
    <name evidence="2" type="ORF">X801_09843</name>
</gene>
<proteinExistence type="predicted"/>
<organism evidence="2 3">
    <name type="scientific">Opisthorchis viverrini</name>
    <name type="common">Southeast Asian liver fluke</name>
    <dbReference type="NCBI Taxonomy" id="6198"/>
    <lineage>
        <taxon>Eukaryota</taxon>
        <taxon>Metazoa</taxon>
        <taxon>Spiralia</taxon>
        <taxon>Lophotrochozoa</taxon>
        <taxon>Platyhelminthes</taxon>
        <taxon>Trematoda</taxon>
        <taxon>Digenea</taxon>
        <taxon>Opisthorchiida</taxon>
        <taxon>Opisthorchiata</taxon>
        <taxon>Opisthorchiidae</taxon>
        <taxon>Opisthorchis</taxon>
    </lineage>
</organism>
<feature type="compositionally biased region" description="Basic and acidic residues" evidence="1">
    <location>
        <begin position="203"/>
        <end position="216"/>
    </location>
</feature>
<feature type="compositionally biased region" description="Polar residues" evidence="1">
    <location>
        <begin position="279"/>
        <end position="294"/>
    </location>
</feature>
<dbReference type="InterPro" id="IPR052208">
    <property type="entry name" value="DmX-like/RAVE_component"/>
</dbReference>
<dbReference type="Proteomes" id="UP000243686">
    <property type="component" value="Unassembled WGS sequence"/>
</dbReference>
<sequence length="342" mass="36551">MPLAHALSSCIELDSHHPPKILDVDCAYSGRIAVAYSPQTSEGAVSVPIPQSGLSIPKILVVIYECESSVVQLDWVSTEDGGHLLSIMLGSQVLVYAPTCQTVNPTQSHPHTPSTLMTTLGEVYLTWKRVASTRVYTAHIGEHQIVKSDPLHPVPSGRHKRAIWLRDGLLLIAVTTEILVYSQWPNEAGHHEISTMGQTEEPTVQKKLTDEQRSHPDAAPISQPDDATVAGTASMTVAQLTKTYSAYLLKPSPSAALLANMVGLHSPASKPHTSAEGVSPTTKPSSPKTVGTSSHPDEVASSRPTTTTHAKPSPVETADPALLANLGLFESIQVTSFVYFNG</sequence>
<dbReference type="AlphaFoldDB" id="A0A1S8WIV7"/>
<dbReference type="PANTHER" id="PTHR13950:SF9">
    <property type="entry name" value="RABCONNECTIN-3A"/>
    <property type="match status" value="1"/>
</dbReference>